<gene>
    <name evidence="3" type="ORF">WUBG_12448</name>
</gene>
<name>J9E3C8_WUCBA</name>
<dbReference type="Pfam" id="PF03178">
    <property type="entry name" value="CPSF_A"/>
    <property type="match status" value="1"/>
</dbReference>
<proteinExistence type="predicted"/>
<feature type="domain" description="RSE1/DDB1/CPSF1 C-terminal" evidence="1">
    <location>
        <begin position="310"/>
        <end position="401"/>
    </location>
</feature>
<dbReference type="GO" id="GO:0016567">
    <property type="term" value="P:protein ubiquitination"/>
    <property type="evidence" value="ECO:0007669"/>
    <property type="project" value="UniProtKB-UniPathway"/>
</dbReference>
<evidence type="ECO:0000259" key="1">
    <source>
        <dbReference type="Pfam" id="PF03178"/>
    </source>
</evidence>
<feature type="domain" description="RSE1/DDB1/CPSF1 second beta-propeller" evidence="2">
    <location>
        <begin position="35"/>
        <end position="228"/>
    </location>
</feature>
<dbReference type="Gene3D" id="2.130.10.10">
    <property type="entry name" value="YVTN repeat-like/Quinoprotein amine dehydrogenase"/>
    <property type="match status" value="2"/>
</dbReference>
<dbReference type="InterPro" id="IPR015943">
    <property type="entry name" value="WD40/YVTN_repeat-like_dom_sf"/>
</dbReference>
<evidence type="ECO:0000313" key="3">
    <source>
        <dbReference type="EMBL" id="EJW76643.1"/>
    </source>
</evidence>
<evidence type="ECO:0000259" key="2">
    <source>
        <dbReference type="Pfam" id="PF23726"/>
    </source>
</evidence>
<dbReference type="AlphaFoldDB" id="J9E3C8"/>
<dbReference type="InterPro" id="IPR050358">
    <property type="entry name" value="RSE1/DDB1/CFT1"/>
</dbReference>
<dbReference type="InterPro" id="IPR058543">
    <property type="entry name" value="Beta-prop_RSE1/DDB1/CPSF1_2nd"/>
</dbReference>
<organism evidence="3 4">
    <name type="scientific">Wuchereria bancrofti</name>
    <dbReference type="NCBI Taxonomy" id="6293"/>
    <lineage>
        <taxon>Eukaryota</taxon>
        <taxon>Metazoa</taxon>
        <taxon>Ecdysozoa</taxon>
        <taxon>Nematoda</taxon>
        <taxon>Chromadorea</taxon>
        <taxon>Rhabditida</taxon>
        <taxon>Spirurina</taxon>
        <taxon>Spiruromorpha</taxon>
        <taxon>Filarioidea</taxon>
        <taxon>Onchocercidae</taxon>
        <taxon>Wuchereria</taxon>
    </lineage>
</organism>
<dbReference type="Proteomes" id="UP000004810">
    <property type="component" value="Unassembled WGS sequence"/>
</dbReference>
<sequence>MAMSLTSCQLGNDSQPYFVVGTAVIMSDETESKMGRIMMFQASEGPERMRLVYEKEIKGAAYSIQSMDGKGTLRSEICAVGYWTDLSVALRALPQLVEVVREKIAGDMLSRSIMLSPMEGHVYLLVALGDGTVHYFQIDMKTGALLDPKKATLGTQPIHLRKFRSRCSPVHNIFVCSDRPAVIYSSNQKLLFSNVNLRMVSTMTPLYAEAYPDALVLTDGHSLVIGRIDDIQKLHIRTVPLGESPSRIAYQPETNTIAVIVERLEFVDAMGKHHFGQCASKNAMETSSSRLSSMRREPTPECLAEEMEVSSVLLLDSNTFEILHSHELEGSEMAMSLTSCQLGNDSQPYFVVGTAVIMSDETESKMGRIMMFQASEGPERMRLVYEKEIKGAAYSIQSMDGMENQLLKTFHLVPLFNI</sequence>
<comment type="caution">
    <text evidence="3">The sequence shown here is derived from an EMBL/GenBank/DDBJ whole genome shotgun (WGS) entry which is preliminary data.</text>
</comment>
<dbReference type="PANTHER" id="PTHR10644">
    <property type="entry name" value="DNA REPAIR/RNA PROCESSING CPSF FAMILY"/>
    <property type="match status" value="1"/>
</dbReference>
<reference evidence="4" key="1">
    <citation type="submission" date="2012-08" db="EMBL/GenBank/DDBJ databases">
        <title>The Genome Sequence of Wuchereria bancrofti.</title>
        <authorList>
            <person name="Nutman T.B."/>
            <person name="Fink D.L."/>
            <person name="Russ C."/>
            <person name="Young S."/>
            <person name="Zeng Q."/>
            <person name="Koehrsen M."/>
            <person name="Alvarado L."/>
            <person name="Berlin A."/>
            <person name="Chapman S.B."/>
            <person name="Chen Z."/>
            <person name="Freedman E."/>
            <person name="Gellesch M."/>
            <person name="Goldberg J."/>
            <person name="Griggs A."/>
            <person name="Gujja S."/>
            <person name="Heilman E.R."/>
            <person name="Heiman D."/>
            <person name="Hepburn T."/>
            <person name="Howarth C."/>
            <person name="Jen D."/>
            <person name="Larson L."/>
            <person name="Lewis B."/>
            <person name="Mehta T."/>
            <person name="Park D."/>
            <person name="Pearson M."/>
            <person name="Roberts A."/>
            <person name="Saif S."/>
            <person name="Shea T."/>
            <person name="Shenoy N."/>
            <person name="Sisk P."/>
            <person name="Stolte C."/>
            <person name="Sykes S."/>
            <person name="Walk T."/>
            <person name="White J."/>
            <person name="Yandava C."/>
            <person name="Haas B."/>
            <person name="Henn M.R."/>
            <person name="Nusbaum C."/>
            <person name="Birren B."/>
        </authorList>
    </citation>
    <scope>NUCLEOTIDE SEQUENCE [LARGE SCALE GENOMIC DNA]</scope>
    <source>
        <strain evidence="4">NA</strain>
    </source>
</reference>
<accession>J9E3C8</accession>
<protein>
    <submittedName>
        <fullName evidence="3">CPSF A subunit region family protein</fullName>
    </submittedName>
</protein>
<dbReference type="GO" id="GO:0003676">
    <property type="term" value="F:nucleic acid binding"/>
    <property type="evidence" value="ECO:0007669"/>
    <property type="project" value="InterPro"/>
</dbReference>
<dbReference type="GO" id="GO:0005634">
    <property type="term" value="C:nucleus"/>
    <property type="evidence" value="ECO:0007669"/>
    <property type="project" value="InterPro"/>
</dbReference>
<dbReference type="UniPathway" id="UPA00143"/>
<dbReference type="Pfam" id="PF23726">
    <property type="entry name" value="Beta-prop_RSE1_2nd"/>
    <property type="match status" value="1"/>
</dbReference>
<dbReference type="EMBL" id="ADBV01008802">
    <property type="protein sequence ID" value="EJW76643.1"/>
    <property type="molecule type" value="Genomic_DNA"/>
</dbReference>
<evidence type="ECO:0000313" key="4">
    <source>
        <dbReference type="Proteomes" id="UP000004810"/>
    </source>
</evidence>
<dbReference type="InterPro" id="IPR004871">
    <property type="entry name" value="RSE1/DDB1/CPSF1_C"/>
</dbReference>